<sequence length="649" mass="72821">MRRLISPRFISPWLISLRLLSLLLLLLFAAGTASALDRLSMLSQPLPARLPLPPLIVLNYHDVRDDIRDAGRLDSTAISTDHLIAHFDWLRANGFHMVSLDDVLAAERGQRVLPDKAVLLTFDDGLLSAYTRVFPLLRAYGYPALFALEGSWMDLPAGKTFDYNGEKCGHECFVSWQQAREMQVSGLIELASHTYDLHQGIVANPQGNMMPAAVSLAYDAKQGYETAAAYRARVHADLKRSADEIEHETGRRPRAVVWPYGSFNRAAEKEAAAVGLTVSLSLDDNPAQLTVGASIPRLLISDNIGVDGLATLIYRQRVVEPQRVVQVDLDYVYDADPAQQEKNLSALLDRIKRMKPTQVWLQAYADPDGNGVVNAVYFPNRHLPMRADLFSRVAWQLRTRAGVQVYAWMPVLAFRFPQATALPSLGRSDQRKDGDHYRLAPWDPAVRRMIGEVYEDLAMHASMHGLLFSDDAYIRDTDNLGPLAGSTPAQRTQYLIDFTNELTARTREWRTQIKTARNIYARPVLEPQAEAWFAQSLPAFNAAYDYTALMAMPQLDKQPATAAWFRRLVAVVAAQPQGLDRTLFELATVDWRNGNKPVSAQVLGARIRLLQMQGARHIGYYPDNFITGHPALEAIRPYISAAEYPYRER</sequence>
<comment type="caution">
    <text evidence="3">The sequence shown here is derived from an EMBL/GenBank/DDBJ whole genome shotgun (WGS) entry which is preliminary data.</text>
</comment>
<dbReference type="Pfam" id="PF01522">
    <property type="entry name" value="Polysacc_deac_1"/>
    <property type="match status" value="1"/>
</dbReference>
<dbReference type="GO" id="GO:0016810">
    <property type="term" value="F:hydrolase activity, acting on carbon-nitrogen (but not peptide) bonds"/>
    <property type="evidence" value="ECO:0007669"/>
    <property type="project" value="InterPro"/>
</dbReference>
<protein>
    <submittedName>
        <fullName evidence="3">Poly-beta-1,6-N-acetyl-D-glucosamine N-deacetylase PgaB</fullName>
    </submittedName>
</protein>
<dbReference type="PROSITE" id="PS51677">
    <property type="entry name" value="NODB"/>
    <property type="match status" value="1"/>
</dbReference>
<dbReference type="InterPro" id="IPR051398">
    <property type="entry name" value="Polysacch_Deacetylase"/>
</dbReference>
<name>A0A369URL1_9GAMM</name>
<evidence type="ECO:0000259" key="2">
    <source>
        <dbReference type="PROSITE" id="PS51677"/>
    </source>
</evidence>
<evidence type="ECO:0000256" key="1">
    <source>
        <dbReference type="ARBA" id="ARBA00022729"/>
    </source>
</evidence>
<reference evidence="3 4" key="1">
    <citation type="submission" date="2018-07" db="EMBL/GenBank/DDBJ databases">
        <title>Dyella tabacisoli L4-6T, whole genome shotgun sequence.</title>
        <authorList>
            <person name="Zhou X.-K."/>
            <person name="Li W.-J."/>
            <person name="Duan Y.-Q."/>
        </authorList>
    </citation>
    <scope>NUCLEOTIDE SEQUENCE [LARGE SCALE GENOMIC DNA]</scope>
    <source>
        <strain evidence="3 4">L4-6</strain>
    </source>
</reference>
<dbReference type="Proteomes" id="UP000253782">
    <property type="component" value="Unassembled WGS sequence"/>
</dbReference>
<dbReference type="Pfam" id="PF14883">
    <property type="entry name" value="GHL13"/>
    <property type="match status" value="2"/>
</dbReference>
<dbReference type="Gene3D" id="3.20.20.370">
    <property type="entry name" value="Glycoside hydrolase/deacetylase"/>
    <property type="match status" value="1"/>
</dbReference>
<dbReference type="GO" id="GO:0005975">
    <property type="term" value="P:carbohydrate metabolic process"/>
    <property type="evidence" value="ECO:0007669"/>
    <property type="project" value="InterPro"/>
</dbReference>
<dbReference type="GO" id="GO:0043708">
    <property type="term" value="P:cell adhesion involved in biofilm formation"/>
    <property type="evidence" value="ECO:0007669"/>
    <property type="project" value="InterPro"/>
</dbReference>
<keyword evidence="1" id="KW-0732">Signal</keyword>
<feature type="domain" description="NodB homology" evidence="2">
    <location>
        <begin position="116"/>
        <end position="355"/>
    </location>
</feature>
<organism evidence="3 4">
    <name type="scientific">Dyella tabacisoli</name>
    <dbReference type="NCBI Taxonomy" id="2282381"/>
    <lineage>
        <taxon>Bacteria</taxon>
        <taxon>Pseudomonadati</taxon>
        <taxon>Pseudomonadota</taxon>
        <taxon>Gammaproteobacteria</taxon>
        <taxon>Lysobacterales</taxon>
        <taxon>Rhodanobacteraceae</taxon>
        <taxon>Dyella</taxon>
    </lineage>
</organism>
<dbReference type="AlphaFoldDB" id="A0A369URL1"/>
<evidence type="ECO:0000313" key="4">
    <source>
        <dbReference type="Proteomes" id="UP000253782"/>
    </source>
</evidence>
<proteinExistence type="predicted"/>
<dbReference type="PANTHER" id="PTHR34216">
    <property type="match status" value="1"/>
</dbReference>
<dbReference type="Gene3D" id="3.20.20.80">
    <property type="entry name" value="Glycosidases"/>
    <property type="match status" value="1"/>
</dbReference>
<dbReference type="InterPro" id="IPR023854">
    <property type="entry name" value="PGA_deacetylase_PgaB"/>
</dbReference>
<accession>A0A369URL1</accession>
<keyword evidence="4" id="KW-1185">Reference proteome</keyword>
<evidence type="ECO:0000313" key="3">
    <source>
        <dbReference type="EMBL" id="RDD82270.1"/>
    </source>
</evidence>
<dbReference type="InterPro" id="IPR032772">
    <property type="entry name" value="PGA_deacetylase_PgaB_C"/>
</dbReference>
<dbReference type="NCBIfam" id="TIGR03938">
    <property type="entry name" value="deacetyl_PgaB"/>
    <property type="match status" value="1"/>
</dbReference>
<dbReference type="PANTHER" id="PTHR34216:SF7">
    <property type="entry name" value="POLY-BETA-1,6-N-ACETYL-D-GLUCOSAMINE N-DEACETYLASE"/>
    <property type="match status" value="1"/>
</dbReference>
<dbReference type="OrthoDB" id="9814639at2"/>
<dbReference type="SUPFAM" id="SSF88713">
    <property type="entry name" value="Glycoside hydrolase/deacetylase"/>
    <property type="match status" value="1"/>
</dbReference>
<dbReference type="InterPro" id="IPR002509">
    <property type="entry name" value="NODB_dom"/>
</dbReference>
<dbReference type="InterPro" id="IPR011330">
    <property type="entry name" value="Glyco_hydro/deAcase_b/a-brl"/>
</dbReference>
<gene>
    <name evidence="3" type="primary">pgaB</name>
    <name evidence="3" type="ORF">DVJ77_07560</name>
</gene>
<dbReference type="EMBL" id="QQAH01000006">
    <property type="protein sequence ID" value="RDD82270.1"/>
    <property type="molecule type" value="Genomic_DNA"/>
</dbReference>